<dbReference type="Proteomes" id="UP000011864">
    <property type="component" value="Chromosome"/>
</dbReference>
<dbReference type="Pfam" id="PF00486">
    <property type="entry name" value="Trans_reg_C"/>
    <property type="match status" value="1"/>
</dbReference>
<dbReference type="HOGENOM" id="CLU_2772189_0_0_6"/>
<name>M4RPN7_9ALTE</name>
<dbReference type="AlphaFoldDB" id="M4RPN7"/>
<dbReference type="Gene3D" id="1.10.10.10">
    <property type="entry name" value="Winged helix-like DNA-binding domain superfamily/Winged helix DNA-binding domain"/>
    <property type="match status" value="1"/>
</dbReference>
<accession>M4RPN7</accession>
<evidence type="ECO:0000313" key="4">
    <source>
        <dbReference type="EMBL" id="AGH45551.1"/>
    </source>
</evidence>
<evidence type="ECO:0000256" key="1">
    <source>
        <dbReference type="ARBA" id="ARBA00023125"/>
    </source>
</evidence>
<dbReference type="eggNOG" id="COG0745">
    <property type="taxonomic scope" value="Bacteria"/>
</dbReference>
<evidence type="ECO:0000256" key="2">
    <source>
        <dbReference type="PROSITE-ProRule" id="PRU01091"/>
    </source>
</evidence>
<feature type="domain" description="OmpR/PhoB-type" evidence="3">
    <location>
        <begin position="1"/>
        <end position="63"/>
    </location>
</feature>
<dbReference type="GO" id="GO:0006355">
    <property type="term" value="P:regulation of DNA-templated transcription"/>
    <property type="evidence" value="ECO:0007669"/>
    <property type="project" value="InterPro"/>
</dbReference>
<dbReference type="SUPFAM" id="SSF46894">
    <property type="entry name" value="C-terminal effector domain of the bipartite response regulators"/>
    <property type="match status" value="1"/>
</dbReference>
<dbReference type="GO" id="GO:0003677">
    <property type="term" value="F:DNA binding"/>
    <property type="evidence" value="ECO:0007669"/>
    <property type="project" value="UniProtKB-UniRule"/>
</dbReference>
<feature type="DNA-binding region" description="OmpR/PhoB-type" evidence="2">
    <location>
        <begin position="1"/>
        <end position="63"/>
    </location>
</feature>
<proteinExistence type="predicted"/>
<dbReference type="InterPro" id="IPR001867">
    <property type="entry name" value="OmpR/PhoB-type_DNA-bd"/>
</dbReference>
<keyword evidence="5" id="KW-1185">Reference proteome</keyword>
<evidence type="ECO:0000259" key="3">
    <source>
        <dbReference type="PROSITE" id="PS51755"/>
    </source>
</evidence>
<dbReference type="STRING" id="1129794.C427_3442"/>
<keyword evidence="1 2" id="KW-0238">DNA-binding</keyword>
<dbReference type="InterPro" id="IPR036388">
    <property type="entry name" value="WH-like_DNA-bd_sf"/>
</dbReference>
<reference evidence="4 5" key="1">
    <citation type="journal article" date="2013" name="Genome Announc.">
        <title>Complete Genome Sequence of Glaciecola psychrophila Strain 170T.</title>
        <authorList>
            <person name="Yin J."/>
            <person name="Chen J."/>
            <person name="Liu G."/>
            <person name="Yu Y."/>
            <person name="Song L."/>
            <person name="Wang X."/>
            <person name="Qu X."/>
        </authorList>
    </citation>
    <scope>NUCLEOTIDE SEQUENCE [LARGE SCALE GENOMIC DNA]</scope>
    <source>
        <strain evidence="4 5">170</strain>
    </source>
</reference>
<sequence>MCAFNEHQGEVLSRAFLLAYAWGPNKTVKNSLTVAMYELRLVLLNTTKLEIVTVRGTGYKMFNTNQGKY</sequence>
<dbReference type="PATRIC" id="fig|1129794.4.peg.3421"/>
<protein>
    <recommendedName>
        <fullName evidence="3">OmpR/PhoB-type domain-containing protein</fullName>
    </recommendedName>
</protein>
<dbReference type="GO" id="GO:0000160">
    <property type="term" value="P:phosphorelay signal transduction system"/>
    <property type="evidence" value="ECO:0007669"/>
    <property type="project" value="InterPro"/>
</dbReference>
<dbReference type="PROSITE" id="PS51755">
    <property type="entry name" value="OMPR_PHOB"/>
    <property type="match status" value="1"/>
</dbReference>
<dbReference type="KEGG" id="gps:C427_3442"/>
<gene>
    <name evidence="4" type="ORF">C427_3442</name>
</gene>
<dbReference type="EMBL" id="CP003837">
    <property type="protein sequence ID" value="AGH45551.1"/>
    <property type="molecule type" value="Genomic_DNA"/>
</dbReference>
<organism evidence="4 5">
    <name type="scientific">Paraglaciecola psychrophila 170</name>
    <dbReference type="NCBI Taxonomy" id="1129794"/>
    <lineage>
        <taxon>Bacteria</taxon>
        <taxon>Pseudomonadati</taxon>
        <taxon>Pseudomonadota</taxon>
        <taxon>Gammaproteobacteria</taxon>
        <taxon>Alteromonadales</taxon>
        <taxon>Alteromonadaceae</taxon>
        <taxon>Paraglaciecola</taxon>
    </lineage>
</organism>
<dbReference type="InterPro" id="IPR016032">
    <property type="entry name" value="Sig_transdc_resp-reg_C-effctor"/>
</dbReference>
<evidence type="ECO:0000313" key="5">
    <source>
        <dbReference type="Proteomes" id="UP000011864"/>
    </source>
</evidence>